<sequence>MDDLLMDRPNPTTHYSTFTRVAAIAWIVVAALLLVDVLLRGEGRQAWIAGALLIATVSAVYLVWLRPRVVSTERGLRVVNPLRETFVPWAAVLWVDVTDVLRVHTPGGVVRSWPLRETKRQRVRDNMRREGGFLDPDDEDSASTRPVDLAARQLRQDAERHKARPLSGPVRDVDEAGPAALGAEDEPQTMVPLEVIVVVGATAALLVAVFLLA</sequence>
<dbReference type="Proteomes" id="UP000553209">
    <property type="component" value="Unassembled WGS sequence"/>
</dbReference>
<protein>
    <submittedName>
        <fullName evidence="3">PH domain-containing protein</fullName>
    </submittedName>
</protein>
<feature type="transmembrane region" description="Helical" evidence="2">
    <location>
        <begin position="191"/>
        <end position="212"/>
    </location>
</feature>
<evidence type="ECO:0000313" key="4">
    <source>
        <dbReference type="Proteomes" id="UP000553209"/>
    </source>
</evidence>
<evidence type="ECO:0000313" key="3">
    <source>
        <dbReference type="EMBL" id="NKZ00339.1"/>
    </source>
</evidence>
<name>A0A7X6MF16_9ACTN</name>
<dbReference type="EMBL" id="JAAXPG010000022">
    <property type="protein sequence ID" value="NKZ00339.1"/>
    <property type="molecule type" value="Genomic_DNA"/>
</dbReference>
<proteinExistence type="predicted"/>
<feature type="transmembrane region" description="Helical" evidence="2">
    <location>
        <begin position="20"/>
        <end position="39"/>
    </location>
</feature>
<reference evidence="3 4" key="1">
    <citation type="submission" date="2020-04" db="EMBL/GenBank/DDBJ databases">
        <title>MicrobeNet Type strains.</title>
        <authorList>
            <person name="Nicholson A.C."/>
        </authorList>
    </citation>
    <scope>NUCLEOTIDE SEQUENCE [LARGE SCALE GENOMIC DNA]</scope>
    <source>
        <strain evidence="3 4">ATCC 23612</strain>
    </source>
</reference>
<keyword evidence="2" id="KW-0472">Membrane</keyword>
<keyword evidence="2" id="KW-0812">Transmembrane</keyword>
<comment type="caution">
    <text evidence="3">The sequence shown here is derived from an EMBL/GenBank/DDBJ whole genome shotgun (WGS) entry which is preliminary data.</text>
</comment>
<evidence type="ECO:0000256" key="1">
    <source>
        <dbReference type="SAM" id="MobiDB-lite"/>
    </source>
</evidence>
<organism evidence="3 4">
    <name type="scientific">Nocardiopsis alborubida</name>
    <dbReference type="NCBI Taxonomy" id="146802"/>
    <lineage>
        <taxon>Bacteria</taxon>
        <taxon>Bacillati</taxon>
        <taxon>Actinomycetota</taxon>
        <taxon>Actinomycetes</taxon>
        <taxon>Streptosporangiales</taxon>
        <taxon>Nocardiopsidaceae</taxon>
        <taxon>Nocardiopsis</taxon>
    </lineage>
</organism>
<feature type="region of interest" description="Disordered" evidence="1">
    <location>
        <begin position="126"/>
        <end position="145"/>
    </location>
</feature>
<gene>
    <name evidence="3" type="ORF">HGB44_22080</name>
</gene>
<evidence type="ECO:0000256" key="2">
    <source>
        <dbReference type="SAM" id="Phobius"/>
    </source>
</evidence>
<keyword evidence="2" id="KW-1133">Transmembrane helix</keyword>
<dbReference type="AlphaFoldDB" id="A0A7X6MF16"/>
<accession>A0A7X6MF16</accession>
<feature type="transmembrane region" description="Helical" evidence="2">
    <location>
        <begin position="46"/>
        <end position="64"/>
    </location>
</feature>
<keyword evidence="4" id="KW-1185">Reference proteome</keyword>